<dbReference type="Pfam" id="PF14464">
    <property type="entry name" value="Prok-JAB"/>
    <property type="match status" value="1"/>
</dbReference>
<dbReference type="GO" id="GO:0046872">
    <property type="term" value="F:metal ion binding"/>
    <property type="evidence" value="ECO:0007669"/>
    <property type="project" value="UniProtKB-KW"/>
</dbReference>
<dbReference type="InterPro" id="IPR037518">
    <property type="entry name" value="MPN"/>
</dbReference>
<evidence type="ECO:0000256" key="4">
    <source>
        <dbReference type="ARBA" id="ARBA00022833"/>
    </source>
</evidence>
<keyword evidence="8" id="KW-1185">Reference proteome</keyword>
<name>A0A178XXL8_SINSA</name>
<feature type="domain" description="MPN" evidence="6">
    <location>
        <begin position="5"/>
        <end position="142"/>
    </location>
</feature>
<evidence type="ECO:0000313" key="7">
    <source>
        <dbReference type="EMBL" id="OAP39503.1"/>
    </source>
</evidence>
<evidence type="ECO:0000256" key="2">
    <source>
        <dbReference type="ARBA" id="ARBA00022723"/>
    </source>
</evidence>
<dbReference type="SUPFAM" id="SSF102712">
    <property type="entry name" value="JAB1/MPN domain"/>
    <property type="match status" value="1"/>
</dbReference>
<keyword evidence="2" id="KW-0479">Metal-binding</keyword>
<gene>
    <name evidence="7" type="ORF">ATB98_00775</name>
</gene>
<dbReference type="InterPro" id="IPR011952">
    <property type="entry name" value="CAP3"/>
</dbReference>
<protein>
    <recommendedName>
        <fullName evidence="6">MPN domain-containing protein</fullName>
    </recommendedName>
</protein>
<dbReference type="GO" id="GO:0008237">
    <property type="term" value="F:metallopeptidase activity"/>
    <property type="evidence" value="ECO:0007669"/>
    <property type="project" value="UniProtKB-KW"/>
</dbReference>
<dbReference type="Proteomes" id="UP000078507">
    <property type="component" value="Unassembled WGS sequence"/>
</dbReference>
<dbReference type="Gene3D" id="3.40.140.10">
    <property type="entry name" value="Cytidine Deaminase, domain 2"/>
    <property type="match status" value="1"/>
</dbReference>
<organism evidence="7 8">
    <name type="scientific">Sinorhizobium saheli</name>
    <dbReference type="NCBI Taxonomy" id="36856"/>
    <lineage>
        <taxon>Bacteria</taxon>
        <taxon>Pseudomonadati</taxon>
        <taxon>Pseudomonadota</taxon>
        <taxon>Alphaproteobacteria</taxon>
        <taxon>Hyphomicrobiales</taxon>
        <taxon>Rhizobiaceae</taxon>
        <taxon>Sinorhizobium/Ensifer group</taxon>
        <taxon>Sinorhizobium</taxon>
    </lineage>
</organism>
<dbReference type="EMBL" id="LNQB01000091">
    <property type="protein sequence ID" value="OAP39503.1"/>
    <property type="molecule type" value="Genomic_DNA"/>
</dbReference>
<comment type="caution">
    <text evidence="7">The sequence shown here is derived from an EMBL/GenBank/DDBJ whole genome shotgun (WGS) entry which is preliminary data.</text>
</comment>
<keyword evidence="4" id="KW-0862">Zinc</keyword>
<proteinExistence type="predicted"/>
<evidence type="ECO:0000313" key="8">
    <source>
        <dbReference type="Proteomes" id="UP000078507"/>
    </source>
</evidence>
<evidence type="ECO:0000256" key="1">
    <source>
        <dbReference type="ARBA" id="ARBA00022670"/>
    </source>
</evidence>
<sequence length="164" mass="18682">MPKLIWIPESVVEAMLKDASRWHDLETGGTFMGYWSDATVAVITKMIDGGSEAIRTRSSFSPDREWEQSEIDRHYRASGCVDTYIGDWHTHPNAQIGEPSWTDRRCLKTIIRSQEARAPRPIMILLCGGPENWLPHAWVGQLKRRAFLFEGVETTAAMISTYKT</sequence>
<dbReference type="RefSeq" id="WP_066878033.1">
    <property type="nucleotide sequence ID" value="NZ_LNQB01000091.1"/>
</dbReference>
<dbReference type="OrthoDB" id="7848394at2"/>
<dbReference type="PROSITE" id="PS50249">
    <property type="entry name" value="MPN"/>
    <property type="match status" value="1"/>
</dbReference>
<dbReference type="NCBIfam" id="TIGR02256">
    <property type="entry name" value="ICE_VC0181"/>
    <property type="match status" value="1"/>
</dbReference>
<dbReference type="PIRSF" id="PIRSF028170">
    <property type="entry name" value="CHP02256"/>
    <property type="match status" value="1"/>
</dbReference>
<accession>A0A178XXL8</accession>
<keyword evidence="3" id="KW-0378">Hydrolase</keyword>
<dbReference type="InterPro" id="IPR028090">
    <property type="entry name" value="JAB_dom_prok"/>
</dbReference>
<evidence type="ECO:0000256" key="5">
    <source>
        <dbReference type="ARBA" id="ARBA00023049"/>
    </source>
</evidence>
<keyword evidence="5" id="KW-0482">Metalloprotease</keyword>
<keyword evidence="1" id="KW-0645">Protease</keyword>
<evidence type="ECO:0000259" key="6">
    <source>
        <dbReference type="PROSITE" id="PS50249"/>
    </source>
</evidence>
<dbReference type="GO" id="GO:0006508">
    <property type="term" value="P:proteolysis"/>
    <property type="evidence" value="ECO:0007669"/>
    <property type="project" value="UniProtKB-KW"/>
</dbReference>
<evidence type="ECO:0000256" key="3">
    <source>
        <dbReference type="ARBA" id="ARBA00022801"/>
    </source>
</evidence>
<dbReference type="AlphaFoldDB" id="A0A178XXL8"/>
<reference evidence="7 8" key="1">
    <citation type="submission" date="2015-11" db="EMBL/GenBank/DDBJ databases">
        <title>Ensifer anhuiense sp. nov., an effective nitrogen fixation bacterium with Glycine soja.</title>
        <authorList>
            <person name="Yan H."/>
            <person name="Chen W."/>
        </authorList>
    </citation>
    <scope>NUCLEOTIDE SEQUENCE [LARGE SCALE GENOMIC DNA]</scope>
    <source>
        <strain evidence="7 8">LMG 7837</strain>
    </source>
</reference>